<feature type="region of interest" description="Disordered" evidence="1">
    <location>
        <begin position="134"/>
        <end position="153"/>
    </location>
</feature>
<organism evidence="2 3">
    <name type="scientific">Zootermopsis nevadensis</name>
    <name type="common">Dampwood termite</name>
    <dbReference type="NCBI Taxonomy" id="136037"/>
    <lineage>
        <taxon>Eukaryota</taxon>
        <taxon>Metazoa</taxon>
        <taxon>Ecdysozoa</taxon>
        <taxon>Arthropoda</taxon>
        <taxon>Hexapoda</taxon>
        <taxon>Insecta</taxon>
        <taxon>Pterygota</taxon>
        <taxon>Neoptera</taxon>
        <taxon>Polyneoptera</taxon>
        <taxon>Dictyoptera</taxon>
        <taxon>Blattodea</taxon>
        <taxon>Blattoidea</taxon>
        <taxon>Termitoidae</taxon>
        <taxon>Termopsidae</taxon>
        <taxon>Zootermopsis</taxon>
    </lineage>
</organism>
<gene>
    <name evidence="2" type="ORF">L798_02313</name>
</gene>
<sequence>MPAGKRPPSDDAVSKQPMAPNRSLEGAWPVLHALTMKLFPYNYHIGFPLSWHPSLFGTPFFRNNLVTSRRLTTRVRPFYVLGSYKFSHSLFLNDAIPNSNNKFIFLNLGKYFLINVLMQKEQLKISGAAQTRQTEKLQLRTKPSQKKHPPLNS</sequence>
<dbReference type="Proteomes" id="UP000027135">
    <property type="component" value="Unassembled WGS sequence"/>
</dbReference>
<keyword evidence="3" id="KW-1185">Reference proteome</keyword>
<evidence type="ECO:0000313" key="2">
    <source>
        <dbReference type="EMBL" id="KDR22543.1"/>
    </source>
</evidence>
<accession>A0A067RHN2</accession>
<dbReference type="AlphaFoldDB" id="A0A067RHN2"/>
<evidence type="ECO:0000256" key="1">
    <source>
        <dbReference type="SAM" id="MobiDB-lite"/>
    </source>
</evidence>
<protein>
    <submittedName>
        <fullName evidence="2">Uncharacterized protein</fullName>
    </submittedName>
</protein>
<dbReference type="InParanoid" id="A0A067RHN2"/>
<reference evidence="2 3" key="1">
    <citation type="journal article" date="2014" name="Nat. Commun.">
        <title>Molecular traces of alternative social organization in a termite genome.</title>
        <authorList>
            <person name="Terrapon N."/>
            <person name="Li C."/>
            <person name="Robertson H.M."/>
            <person name="Ji L."/>
            <person name="Meng X."/>
            <person name="Booth W."/>
            <person name="Chen Z."/>
            <person name="Childers C.P."/>
            <person name="Glastad K.M."/>
            <person name="Gokhale K."/>
            <person name="Gowin J."/>
            <person name="Gronenberg W."/>
            <person name="Hermansen R.A."/>
            <person name="Hu H."/>
            <person name="Hunt B.G."/>
            <person name="Huylmans A.K."/>
            <person name="Khalil S.M."/>
            <person name="Mitchell R.D."/>
            <person name="Munoz-Torres M.C."/>
            <person name="Mustard J.A."/>
            <person name="Pan H."/>
            <person name="Reese J.T."/>
            <person name="Scharf M.E."/>
            <person name="Sun F."/>
            <person name="Vogel H."/>
            <person name="Xiao J."/>
            <person name="Yang W."/>
            <person name="Yang Z."/>
            <person name="Yang Z."/>
            <person name="Zhou J."/>
            <person name="Zhu J."/>
            <person name="Brent C.S."/>
            <person name="Elsik C.G."/>
            <person name="Goodisman M.A."/>
            <person name="Liberles D.A."/>
            <person name="Roe R.M."/>
            <person name="Vargo E.L."/>
            <person name="Vilcinskas A."/>
            <person name="Wang J."/>
            <person name="Bornberg-Bauer E."/>
            <person name="Korb J."/>
            <person name="Zhang G."/>
            <person name="Liebig J."/>
        </authorList>
    </citation>
    <scope>NUCLEOTIDE SEQUENCE [LARGE SCALE GENOMIC DNA]</scope>
    <source>
        <tissue evidence="2">Whole organism</tissue>
    </source>
</reference>
<dbReference type="EMBL" id="KK852500">
    <property type="protein sequence ID" value="KDR22543.1"/>
    <property type="molecule type" value="Genomic_DNA"/>
</dbReference>
<name>A0A067RHN2_ZOONE</name>
<evidence type="ECO:0000313" key="3">
    <source>
        <dbReference type="Proteomes" id="UP000027135"/>
    </source>
</evidence>
<proteinExistence type="predicted"/>
<feature type="compositionally biased region" description="Basic residues" evidence="1">
    <location>
        <begin position="143"/>
        <end position="153"/>
    </location>
</feature>